<name>A0AAN8K350_PATCE</name>
<dbReference type="SUPFAM" id="SSF57501">
    <property type="entry name" value="Cystine-knot cytokines"/>
    <property type="match status" value="1"/>
</dbReference>
<reference evidence="6 7" key="1">
    <citation type="submission" date="2024-01" db="EMBL/GenBank/DDBJ databases">
        <title>The genome of the rayed Mediterranean limpet Patella caerulea (Linnaeus, 1758).</title>
        <authorList>
            <person name="Anh-Thu Weber A."/>
            <person name="Halstead-Nussloch G."/>
        </authorList>
    </citation>
    <scope>NUCLEOTIDE SEQUENCE [LARGE SCALE GENOMIC DNA]</scope>
    <source>
        <strain evidence="6">AATW-2023a</strain>
        <tissue evidence="6">Whole specimen</tissue>
    </source>
</reference>
<dbReference type="Proteomes" id="UP001347796">
    <property type="component" value="Unassembled WGS sequence"/>
</dbReference>
<gene>
    <name evidence="6" type="ORF">SNE40_006671</name>
</gene>
<comment type="caution">
    <text evidence="6">The sequence shown here is derived from an EMBL/GenBank/DDBJ whole genome shotgun (WGS) entry which is preliminary data.</text>
</comment>
<evidence type="ECO:0000256" key="1">
    <source>
        <dbReference type="ARBA" id="ARBA00004613"/>
    </source>
</evidence>
<dbReference type="EMBL" id="JAZGQO010000006">
    <property type="protein sequence ID" value="KAK6184148.1"/>
    <property type="molecule type" value="Genomic_DNA"/>
</dbReference>
<comment type="subcellular location">
    <subcellularLocation>
        <location evidence="1">Secreted</location>
    </subcellularLocation>
</comment>
<accession>A0AAN8K350</accession>
<protein>
    <recommendedName>
        <fullName evidence="8">Interleukin 17-like protein</fullName>
    </recommendedName>
</protein>
<dbReference type="Pfam" id="PF06083">
    <property type="entry name" value="IL17"/>
    <property type="match status" value="1"/>
</dbReference>
<dbReference type="InterPro" id="IPR010345">
    <property type="entry name" value="IL-17_fam"/>
</dbReference>
<sequence length="196" mass="21948">MSGILVIFHLCVAVVMIHSVSSSSLLLKAIENSIEREKRAITTTIECQVPQNLEALFTELNRDINVSKFLIYQNATQPASLVKNELSENEVYISQNTHGNKVCPPTLDSFTTDDPLWVRSTCPWYYDPEELGSNYYPAHIPQAKCKCNTCIGSTGRTKCERITTQVRVLKKTGCVGGFYTYENELRVVNVGCTCAR</sequence>
<evidence type="ECO:0000256" key="4">
    <source>
        <dbReference type="ARBA" id="ARBA00022729"/>
    </source>
</evidence>
<dbReference type="InterPro" id="IPR029034">
    <property type="entry name" value="Cystine-knot_cytokine"/>
</dbReference>
<keyword evidence="7" id="KW-1185">Reference proteome</keyword>
<evidence type="ECO:0000256" key="2">
    <source>
        <dbReference type="ARBA" id="ARBA00007236"/>
    </source>
</evidence>
<organism evidence="6 7">
    <name type="scientific">Patella caerulea</name>
    <name type="common">Rayed Mediterranean limpet</name>
    <dbReference type="NCBI Taxonomy" id="87958"/>
    <lineage>
        <taxon>Eukaryota</taxon>
        <taxon>Metazoa</taxon>
        <taxon>Spiralia</taxon>
        <taxon>Lophotrochozoa</taxon>
        <taxon>Mollusca</taxon>
        <taxon>Gastropoda</taxon>
        <taxon>Patellogastropoda</taxon>
        <taxon>Patelloidea</taxon>
        <taxon>Patellidae</taxon>
        <taxon>Patella</taxon>
    </lineage>
</organism>
<keyword evidence="4 5" id="KW-0732">Signal</keyword>
<dbReference type="GO" id="GO:0005125">
    <property type="term" value="F:cytokine activity"/>
    <property type="evidence" value="ECO:0007669"/>
    <property type="project" value="InterPro"/>
</dbReference>
<dbReference type="Gene3D" id="2.10.90.10">
    <property type="entry name" value="Cystine-knot cytokines"/>
    <property type="match status" value="1"/>
</dbReference>
<feature type="signal peptide" evidence="5">
    <location>
        <begin position="1"/>
        <end position="22"/>
    </location>
</feature>
<comment type="similarity">
    <text evidence="2">Belongs to the IL-17 family.</text>
</comment>
<evidence type="ECO:0008006" key="8">
    <source>
        <dbReference type="Google" id="ProtNLM"/>
    </source>
</evidence>
<proteinExistence type="inferred from homology"/>
<evidence type="ECO:0000313" key="6">
    <source>
        <dbReference type="EMBL" id="KAK6184148.1"/>
    </source>
</evidence>
<dbReference type="GO" id="GO:0005576">
    <property type="term" value="C:extracellular region"/>
    <property type="evidence" value="ECO:0007669"/>
    <property type="project" value="UniProtKB-SubCell"/>
</dbReference>
<evidence type="ECO:0000256" key="3">
    <source>
        <dbReference type="ARBA" id="ARBA00022525"/>
    </source>
</evidence>
<feature type="chain" id="PRO_5042939964" description="Interleukin 17-like protein" evidence="5">
    <location>
        <begin position="23"/>
        <end position="196"/>
    </location>
</feature>
<evidence type="ECO:0000256" key="5">
    <source>
        <dbReference type="SAM" id="SignalP"/>
    </source>
</evidence>
<keyword evidence="3" id="KW-0964">Secreted</keyword>
<dbReference type="AlphaFoldDB" id="A0AAN8K350"/>
<evidence type="ECO:0000313" key="7">
    <source>
        <dbReference type="Proteomes" id="UP001347796"/>
    </source>
</evidence>